<protein>
    <recommendedName>
        <fullName evidence="3">DUF4402 domain-containing protein</fullName>
    </recommendedName>
</protein>
<accession>A0ABT3PKL5</accession>
<proteinExistence type="predicted"/>
<sequence>MLFGQELLYAQRINFGLYGDGLMLTPLNSGTLDFNEAQPLIISGTNESITINLADDTQLMAIIEIAGEKQHDVMVDIDSPGNVQLAGDASQTIPFELRWAYSNTSPVDIEQAKAEAREMTLGFNAATFPILRRELGPPGPPPVPPHGNYEAPMGTAYLFIYGTLGPVGNVPVGSYSATVNIYAEYTTYD</sequence>
<dbReference type="EMBL" id="JAGGJA010000003">
    <property type="protein sequence ID" value="MCW9706298.1"/>
    <property type="molecule type" value="Genomic_DNA"/>
</dbReference>
<evidence type="ECO:0000313" key="2">
    <source>
        <dbReference type="Proteomes" id="UP001207918"/>
    </source>
</evidence>
<comment type="caution">
    <text evidence="1">The sequence shown here is derived from an EMBL/GenBank/DDBJ whole genome shotgun (WGS) entry which is preliminary data.</text>
</comment>
<evidence type="ECO:0000313" key="1">
    <source>
        <dbReference type="EMBL" id="MCW9706298.1"/>
    </source>
</evidence>
<dbReference type="RefSeq" id="WP_265765003.1">
    <property type="nucleotide sequence ID" value="NZ_JAGGJA010000003.1"/>
</dbReference>
<name>A0ABT3PKL5_9BACT</name>
<organism evidence="1 2">
    <name type="scientific">Fodinibius salsisoli</name>
    <dbReference type="NCBI Taxonomy" id="2820877"/>
    <lineage>
        <taxon>Bacteria</taxon>
        <taxon>Pseudomonadati</taxon>
        <taxon>Balneolota</taxon>
        <taxon>Balneolia</taxon>
        <taxon>Balneolales</taxon>
        <taxon>Balneolaceae</taxon>
        <taxon>Fodinibius</taxon>
    </lineage>
</organism>
<gene>
    <name evidence="1" type="ORF">J6I44_05510</name>
</gene>
<keyword evidence="2" id="KW-1185">Reference proteome</keyword>
<dbReference type="Proteomes" id="UP001207918">
    <property type="component" value="Unassembled WGS sequence"/>
</dbReference>
<evidence type="ECO:0008006" key="3">
    <source>
        <dbReference type="Google" id="ProtNLM"/>
    </source>
</evidence>
<reference evidence="1 2" key="1">
    <citation type="submission" date="2021-03" db="EMBL/GenBank/DDBJ databases">
        <title>Aliifodinibius sp. nov., a new bacterium isolated from saline soil.</title>
        <authorList>
            <person name="Galisteo C."/>
            <person name="De La Haba R."/>
            <person name="Sanchez-Porro C."/>
            <person name="Ventosa A."/>
        </authorList>
    </citation>
    <scope>NUCLEOTIDE SEQUENCE [LARGE SCALE GENOMIC DNA]</scope>
    <source>
        <strain evidence="1 2">1BSP15-2V2</strain>
    </source>
</reference>